<protein>
    <submittedName>
        <fullName evidence="2">Uncharacterized protein</fullName>
    </submittedName>
</protein>
<organism evidence="2 3">
    <name type="scientific">Pteropus alecto</name>
    <name type="common">Black flying fox</name>
    <dbReference type="NCBI Taxonomy" id="9402"/>
    <lineage>
        <taxon>Eukaryota</taxon>
        <taxon>Metazoa</taxon>
        <taxon>Chordata</taxon>
        <taxon>Craniata</taxon>
        <taxon>Vertebrata</taxon>
        <taxon>Euteleostomi</taxon>
        <taxon>Mammalia</taxon>
        <taxon>Eutheria</taxon>
        <taxon>Laurasiatheria</taxon>
        <taxon>Chiroptera</taxon>
        <taxon>Yinpterochiroptera</taxon>
        <taxon>Pteropodoidea</taxon>
        <taxon>Pteropodidae</taxon>
        <taxon>Pteropodinae</taxon>
        <taxon>Pteropus</taxon>
    </lineage>
</organism>
<dbReference type="InParanoid" id="L5JXY2"/>
<reference evidence="3" key="1">
    <citation type="journal article" date="2013" name="Science">
        <title>Comparative analysis of bat genomes provides insight into the evolution of flight and immunity.</title>
        <authorList>
            <person name="Zhang G."/>
            <person name="Cowled C."/>
            <person name="Shi Z."/>
            <person name="Huang Z."/>
            <person name="Bishop-Lilly K.A."/>
            <person name="Fang X."/>
            <person name="Wynne J.W."/>
            <person name="Xiong Z."/>
            <person name="Baker M.L."/>
            <person name="Zhao W."/>
            <person name="Tachedjian M."/>
            <person name="Zhu Y."/>
            <person name="Zhou P."/>
            <person name="Jiang X."/>
            <person name="Ng J."/>
            <person name="Yang L."/>
            <person name="Wu L."/>
            <person name="Xiao J."/>
            <person name="Feng Y."/>
            <person name="Chen Y."/>
            <person name="Sun X."/>
            <person name="Zhang Y."/>
            <person name="Marsh G.A."/>
            <person name="Crameri G."/>
            <person name="Broder C.C."/>
            <person name="Frey K.G."/>
            <person name="Wang L.F."/>
            <person name="Wang J."/>
        </authorList>
    </citation>
    <scope>NUCLEOTIDE SEQUENCE [LARGE SCALE GENOMIC DNA]</scope>
</reference>
<evidence type="ECO:0000256" key="1">
    <source>
        <dbReference type="SAM" id="MobiDB-lite"/>
    </source>
</evidence>
<evidence type="ECO:0000313" key="3">
    <source>
        <dbReference type="Proteomes" id="UP000010552"/>
    </source>
</evidence>
<dbReference type="EMBL" id="KB031072">
    <property type="protein sequence ID" value="ELK04324.1"/>
    <property type="molecule type" value="Genomic_DNA"/>
</dbReference>
<feature type="compositionally biased region" description="Polar residues" evidence="1">
    <location>
        <begin position="74"/>
        <end position="93"/>
    </location>
</feature>
<evidence type="ECO:0000313" key="2">
    <source>
        <dbReference type="EMBL" id="ELK04324.1"/>
    </source>
</evidence>
<feature type="region of interest" description="Disordered" evidence="1">
    <location>
        <begin position="1"/>
        <end position="21"/>
    </location>
</feature>
<keyword evidence="3" id="KW-1185">Reference proteome</keyword>
<dbReference type="AlphaFoldDB" id="L5JXY2"/>
<gene>
    <name evidence="2" type="ORF">PAL_GLEAN10024546</name>
</gene>
<name>L5JXY2_PTEAL</name>
<proteinExistence type="predicted"/>
<sequence>MATEAQVQGGGWEDPPSAPPQALLCSESSGPWLGTVCPGPQPLPAICLTNEAQSRCWTPALSDGPVCGGFHCTPSKQGRRQAQNGSRAGQPRT</sequence>
<dbReference type="Proteomes" id="UP000010552">
    <property type="component" value="Unassembled WGS sequence"/>
</dbReference>
<accession>L5JXY2</accession>
<feature type="region of interest" description="Disordered" evidence="1">
    <location>
        <begin position="72"/>
        <end position="93"/>
    </location>
</feature>